<organism evidence="2 3">
    <name type="scientific">Clostridium faecium</name>
    <dbReference type="NCBI Taxonomy" id="2762223"/>
    <lineage>
        <taxon>Bacteria</taxon>
        <taxon>Bacillati</taxon>
        <taxon>Bacillota</taxon>
        <taxon>Clostridia</taxon>
        <taxon>Eubacteriales</taxon>
        <taxon>Clostridiaceae</taxon>
        <taxon>Clostridium</taxon>
    </lineage>
</organism>
<protein>
    <submittedName>
        <fullName evidence="2">(2Fe-2S)-binding protein</fullName>
    </submittedName>
</protein>
<dbReference type="EMBL" id="JACSQB010000107">
    <property type="protein sequence ID" value="MBD8047988.1"/>
    <property type="molecule type" value="Genomic_DNA"/>
</dbReference>
<dbReference type="Proteomes" id="UP000627166">
    <property type="component" value="Unassembled WGS sequence"/>
</dbReference>
<accession>A0ABR8YUM4</accession>
<dbReference type="Gene3D" id="1.10.10.1100">
    <property type="entry name" value="BFD-like [2Fe-2S]-binding domain"/>
    <property type="match status" value="1"/>
</dbReference>
<keyword evidence="3" id="KW-1185">Reference proteome</keyword>
<dbReference type="Pfam" id="PF04324">
    <property type="entry name" value="Fer2_BFD"/>
    <property type="match status" value="1"/>
</dbReference>
<evidence type="ECO:0000313" key="3">
    <source>
        <dbReference type="Proteomes" id="UP000627166"/>
    </source>
</evidence>
<comment type="caution">
    <text evidence="2">The sequence shown here is derived from an EMBL/GenBank/DDBJ whole genome shotgun (WGS) entry which is preliminary data.</text>
</comment>
<dbReference type="InterPro" id="IPR007419">
    <property type="entry name" value="BFD-like_2Fe2S-bd_dom"/>
</dbReference>
<dbReference type="InterPro" id="IPR041854">
    <property type="entry name" value="BFD-like_2Fe2S-bd_dom_sf"/>
</dbReference>
<evidence type="ECO:0000313" key="2">
    <source>
        <dbReference type="EMBL" id="MBD8047988.1"/>
    </source>
</evidence>
<evidence type="ECO:0000259" key="1">
    <source>
        <dbReference type="Pfam" id="PF04324"/>
    </source>
</evidence>
<gene>
    <name evidence="2" type="ORF">H9637_13225</name>
</gene>
<sequence>MTNNRFISDEEKKQMVLDKMTKVCICKAIPRSKIKETIKSGAKTVEEVNKIVGSGSGGCKGRRCGPKIEELIEMYKNGEF</sequence>
<name>A0ABR8YUM4_9CLOT</name>
<reference evidence="2 3" key="1">
    <citation type="submission" date="2020-08" db="EMBL/GenBank/DDBJ databases">
        <title>A Genomic Blueprint of the Chicken Gut Microbiome.</title>
        <authorList>
            <person name="Gilroy R."/>
            <person name="Ravi A."/>
            <person name="Getino M."/>
            <person name="Pursley I."/>
            <person name="Horton D.L."/>
            <person name="Alikhan N.-F."/>
            <person name="Baker D."/>
            <person name="Gharbi K."/>
            <person name="Hall N."/>
            <person name="Watson M."/>
            <person name="Adriaenssens E.M."/>
            <person name="Foster-Nyarko E."/>
            <person name="Jarju S."/>
            <person name="Secka A."/>
            <person name="Antonio M."/>
            <person name="Oren A."/>
            <person name="Chaudhuri R."/>
            <person name="La Ragione R.M."/>
            <person name="Hildebrand F."/>
            <person name="Pallen M.J."/>
        </authorList>
    </citation>
    <scope>NUCLEOTIDE SEQUENCE [LARGE SCALE GENOMIC DNA]</scope>
    <source>
        <strain evidence="2 3">N37</strain>
    </source>
</reference>
<proteinExistence type="predicted"/>
<feature type="domain" description="BFD-like [2Fe-2S]-binding" evidence="1">
    <location>
        <begin position="23"/>
        <end position="73"/>
    </location>
</feature>
<dbReference type="RefSeq" id="WP_191740944.1">
    <property type="nucleotide sequence ID" value="NZ_JACSQB010000107.1"/>
</dbReference>